<dbReference type="AlphaFoldDB" id="A0A0C1Y8E3"/>
<dbReference type="Proteomes" id="UP000031572">
    <property type="component" value="Unassembled WGS sequence"/>
</dbReference>
<reference evidence="4 5" key="1">
    <citation type="submission" date="2014-12" db="EMBL/GenBank/DDBJ databases">
        <title>Denitrispirillum autotrophicum gen. nov., sp. nov., Denitrifying, Facultatively Autotrophic Bacteria Isolated from Rice Paddy Soil.</title>
        <authorList>
            <person name="Ishii S."/>
            <person name="Ashida N."/>
            <person name="Ohno H."/>
            <person name="Otsuka S."/>
            <person name="Yokota A."/>
            <person name="Senoo K."/>
        </authorList>
    </citation>
    <scope>NUCLEOTIDE SEQUENCE [LARGE SCALE GENOMIC DNA]</scope>
    <source>
        <strain evidence="4 5">TSA66</strain>
    </source>
</reference>
<dbReference type="GO" id="GO:0046872">
    <property type="term" value="F:metal ion binding"/>
    <property type="evidence" value="ECO:0007669"/>
    <property type="project" value="UniProtKB-KW"/>
</dbReference>
<evidence type="ECO:0000313" key="5">
    <source>
        <dbReference type="Proteomes" id="UP000031572"/>
    </source>
</evidence>
<dbReference type="SUPFAM" id="SSF56300">
    <property type="entry name" value="Metallo-dependent phosphatases"/>
    <property type="match status" value="1"/>
</dbReference>
<dbReference type="Pfam" id="PF12850">
    <property type="entry name" value="Metallophos_2"/>
    <property type="match status" value="1"/>
</dbReference>
<dbReference type="PANTHER" id="PTHR11124">
    <property type="entry name" value="VACUOLAR SORTING PROTEIN VPS29"/>
    <property type="match status" value="1"/>
</dbReference>
<sequence>MTTIGLISDTHGLLRPEARVALRNVDRIIHAGDICNAEVLAALADIAPLTAVRGNNDRGAWAQAVPERALIEIDGMKLYVLHDLHELDIDPKAAGVKAVITGHSHRPLSKMENGVLYVNPGSAGPRRFRLPISLGFLEIEGGQLRARLQTLDVD</sequence>
<dbReference type="NCBIfam" id="TIGR00040">
    <property type="entry name" value="yfcE"/>
    <property type="match status" value="1"/>
</dbReference>
<dbReference type="InterPro" id="IPR029052">
    <property type="entry name" value="Metallo-depent_PP-like"/>
</dbReference>
<evidence type="ECO:0000256" key="2">
    <source>
        <dbReference type="RuleBase" id="RU362039"/>
    </source>
</evidence>
<protein>
    <recommendedName>
        <fullName evidence="2">Phosphoesterase</fullName>
        <ecNumber evidence="2">3.1.4.-</ecNumber>
    </recommendedName>
</protein>
<evidence type="ECO:0000256" key="1">
    <source>
        <dbReference type="ARBA" id="ARBA00008950"/>
    </source>
</evidence>
<name>A0A0C1Y8E3_9BURK</name>
<dbReference type="InterPro" id="IPR000979">
    <property type="entry name" value="Phosphodiesterase_MJ0936/Vps29"/>
</dbReference>
<accession>A0A0C1Y8E3</accession>
<gene>
    <name evidence="4" type="ORF">TSA66_23960</name>
</gene>
<dbReference type="STRING" id="709839.TSA66_23960"/>
<dbReference type="Gene3D" id="3.60.21.10">
    <property type="match status" value="1"/>
</dbReference>
<keyword evidence="5" id="KW-1185">Reference proteome</keyword>
<evidence type="ECO:0000313" key="4">
    <source>
        <dbReference type="EMBL" id="KIF83198.1"/>
    </source>
</evidence>
<dbReference type="EMBL" id="JWJG01000028">
    <property type="protein sequence ID" value="KIF83198.1"/>
    <property type="molecule type" value="Genomic_DNA"/>
</dbReference>
<proteinExistence type="inferred from homology"/>
<organism evidence="4 5">
    <name type="scientific">Noviherbaspirillum autotrophicum</name>
    <dbReference type="NCBI Taxonomy" id="709839"/>
    <lineage>
        <taxon>Bacteria</taxon>
        <taxon>Pseudomonadati</taxon>
        <taxon>Pseudomonadota</taxon>
        <taxon>Betaproteobacteria</taxon>
        <taxon>Burkholderiales</taxon>
        <taxon>Oxalobacteraceae</taxon>
        <taxon>Noviherbaspirillum</taxon>
    </lineage>
</organism>
<dbReference type="EC" id="3.1.4.-" evidence="2"/>
<evidence type="ECO:0000259" key="3">
    <source>
        <dbReference type="Pfam" id="PF12850"/>
    </source>
</evidence>
<dbReference type="OrthoDB" id="9785951at2"/>
<comment type="caution">
    <text evidence="4">The sequence shown here is derived from an EMBL/GenBank/DDBJ whole genome shotgun (WGS) entry which is preliminary data.</text>
</comment>
<feature type="domain" description="Calcineurin-like phosphoesterase" evidence="3">
    <location>
        <begin position="4"/>
        <end position="140"/>
    </location>
</feature>
<dbReference type="GO" id="GO:0016787">
    <property type="term" value="F:hydrolase activity"/>
    <property type="evidence" value="ECO:0007669"/>
    <property type="project" value="UniProtKB-UniRule"/>
</dbReference>
<comment type="similarity">
    <text evidence="1 2">Belongs to the metallophosphoesterase superfamily. YfcE family.</text>
</comment>
<keyword evidence="2" id="KW-0479">Metal-binding</keyword>
<dbReference type="RefSeq" id="WP_040041823.1">
    <property type="nucleotide sequence ID" value="NZ_JWJG01000028.1"/>
</dbReference>
<dbReference type="InterPro" id="IPR024654">
    <property type="entry name" value="Calcineurin-like_PHP_lpxH"/>
</dbReference>
<comment type="cofactor">
    <cofactor evidence="2">
        <name>a divalent metal cation</name>
        <dbReference type="ChEBI" id="CHEBI:60240"/>
    </cofactor>
</comment>